<feature type="chain" id="PRO_5045068808" evidence="1">
    <location>
        <begin position="21"/>
        <end position="191"/>
    </location>
</feature>
<evidence type="ECO:0000313" key="3">
    <source>
        <dbReference type="Proteomes" id="UP000515254"/>
    </source>
</evidence>
<evidence type="ECO:0000256" key="1">
    <source>
        <dbReference type="SAM" id="SignalP"/>
    </source>
</evidence>
<gene>
    <name evidence="2" type="ORF">HNQ25_13065</name>
</gene>
<name>A0ABX6SBH4_9PSED</name>
<dbReference type="EMBL" id="CP060009">
    <property type="protein sequence ID" value="QNG99247.1"/>
    <property type="molecule type" value="Genomic_DNA"/>
</dbReference>
<keyword evidence="1" id="KW-0732">Signal</keyword>
<protein>
    <submittedName>
        <fullName evidence="2">Adhesin</fullName>
    </submittedName>
</protein>
<proteinExistence type="predicted"/>
<dbReference type="RefSeq" id="WP_179544886.1">
    <property type="nucleotide sequence ID" value="NZ_CP060009.1"/>
</dbReference>
<sequence>MREHWLFSIVVLLLSLSAEADSMNASIDASGQTYQGNLAVNQAAGHLQQQVNSRALAVGGEGVATNTVVQRQGDLLQSTSPLDTQASITGDSFSNGSGIVGINQAAGIANQQINSASVALIAAPESLDDSVLAQSVTRPNDSASTVSTLAGERRVDMSNEAFAGSRGVVQLNQSAGIGNRSANHLSIRVVD</sequence>
<evidence type="ECO:0000313" key="2">
    <source>
        <dbReference type="EMBL" id="QNG99247.1"/>
    </source>
</evidence>
<keyword evidence="3" id="KW-1185">Reference proteome</keyword>
<reference evidence="2 3" key="1">
    <citation type="journal article" date="2020" name="Microbiol. Resour. Announc.">
        <title>Complete genome sequences of four natural Pseudomonas isolates that catabolize a wide range of aromatic compounds relevant to lignin valorization.</title>
        <authorList>
            <person name="Hatmaker E.A."/>
            <person name="Presley G."/>
            <person name="Cannon O."/>
            <person name="Guss A.M."/>
            <person name="Elkins J.G."/>
        </authorList>
    </citation>
    <scope>NUCLEOTIDE SEQUENCE [LARGE SCALE GENOMIC DNA]</scope>
    <source>
        <strain evidence="2 3">B10D7D</strain>
    </source>
</reference>
<dbReference type="Proteomes" id="UP000515254">
    <property type="component" value="Chromosome"/>
</dbReference>
<organism evidence="2 3">
    <name type="scientific">Pseudomonas sediminis</name>
    <dbReference type="NCBI Taxonomy" id="1691904"/>
    <lineage>
        <taxon>Bacteria</taxon>
        <taxon>Pseudomonadati</taxon>
        <taxon>Pseudomonadota</taxon>
        <taxon>Gammaproteobacteria</taxon>
        <taxon>Pseudomonadales</taxon>
        <taxon>Pseudomonadaceae</taxon>
        <taxon>Pseudomonas</taxon>
    </lineage>
</organism>
<feature type="signal peptide" evidence="1">
    <location>
        <begin position="1"/>
        <end position="20"/>
    </location>
</feature>
<accession>A0ABX6SBH4</accession>